<evidence type="ECO:0000313" key="4">
    <source>
        <dbReference type="Proteomes" id="UP001557470"/>
    </source>
</evidence>
<accession>A0ABD0XI02</accession>
<dbReference type="AlphaFoldDB" id="A0ABD0XI02"/>
<dbReference type="GO" id="GO:0003723">
    <property type="term" value="F:RNA binding"/>
    <property type="evidence" value="ECO:0007669"/>
    <property type="project" value="UniProtKB-UniRule"/>
</dbReference>
<evidence type="ECO:0000256" key="1">
    <source>
        <dbReference type="PROSITE-ProRule" id="PRU00176"/>
    </source>
</evidence>
<dbReference type="PROSITE" id="PS50102">
    <property type="entry name" value="RRM"/>
    <property type="match status" value="1"/>
</dbReference>
<dbReference type="InterPro" id="IPR012677">
    <property type="entry name" value="Nucleotide-bd_a/b_plait_sf"/>
</dbReference>
<keyword evidence="4" id="KW-1185">Reference proteome</keyword>
<keyword evidence="1" id="KW-0694">RNA-binding</keyword>
<dbReference type="Proteomes" id="UP001557470">
    <property type="component" value="Unassembled WGS sequence"/>
</dbReference>
<name>A0ABD0XI02_UMBPY</name>
<dbReference type="EMBL" id="JAGEUA010000003">
    <property type="protein sequence ID" value="KAL0993475.1"/>
    <property type="molecule type" value="Genomic_DNA"/>
</dbReference>
<dbReference type="InterPro" id="IPR035979">
    <property type="entry name" value="RBD_domain_sf"/>
</dbReference>
<organism evidence="3 4">
    <name type="scientific">Umbra pygmaea</name>
    <name type="common">Eastern mudminnow</name>
    <dbReference type="NCBI Taxonomy" id="75934"/>
    <lineage>
        <taxon>Eukaryota</taxon>
        <taxon>Metazoa</taxon>
        <taxon>Chordata</taxon>
        <taxon>Craniata</taxon>
        <taxon>Vertebrata</taxon>
        <taxon>Euteleostomi</taxon>
        <taxon>Actinopterygii</taxon>
        <taxon>Neopterygii</taxon>
        <taxon>Teleostei</taxon>
        <taxon>Protacanthopterygii</taxon>
        <taxon>Esociformes</taxon>
        <taxon>Umbridae</taxon>
        <taxon>Umbra</taxon>
    </lineage>
</organism>
<evidence type="ECO:0000259" key="2">
    <source>
        <dbReference type="PROSITE" id="PS50102"/>
    </source>
</evidence>
<reference evidence="3 4" key="1">
    <citation type="submission" date="2024-06" db="EMBL/GenBank/DDBJ databases">
        <authorList>
            <person name="Pan Q."/>
            <person name="Wen M."/>
            <person name="Jouanno E."/>
            <person name="Zahm M."/>
            <person name="Klopp C."/>
            <person name="Cabau C."/>
            <person name="Louis A."/>
            <person name="Berthelot C."/>
            <person name="Parey E."/>
            <person name="Roest Crollius H."/>
            <person name="Montfort J."/>
            <person name="Robinson-Rechavi M."/>
            <person name="Bouchez O."/>
            <person name="Lampietro C."/>
            <person name="Lopez Roques C."/>
            <person name="Donnadieu C."/>
            <person name="Postlethwait J."/>
            <person name="Bobe J."/>
            <person name="Verreycken H."/>
            <person name="Guiguen Y."/>
        </authorList>
    </citation>
    <scope>NUCLEOTIDE SEQUENCE [LARGE SCALE GENOMIC DNA]</scope>
    <source>
        <strain evidence="3">Up_M1</strain>
        <tissue evidence="3">Testis</tissue>
    </source>
</reference>
<dbReference type="Gene3D" id="3.30.70.330">
    <property type="match status" value="1"/>
</dbReference>
<sequence>MTVGMESMEAQRRGYISLPKKYMAALSEKWDLDHGIVIKELNPNMNKQYLEAYFKTWGSITSCNIKPIDDSAAKTVTAMGYVRFSTEDEADRADWAGPHCIGGLDVVVKRVVRPKMNKTKSSEGPEVTAASPALILKNAQGLEEVVD</sequence>
<dbReference type="Pfam" id="PF00076">
    <property type="entry name" value="RRM_1"/>
    <property type="match status" value="1"/>
</dbReference>
<comment type="caution">
    <text evidence="3">The sequence shown here is derived from an EMBL/GenBank/DDBJ whole genome shotgun (WGS) entry which is preliminary data.</text>
</comment>
<dbReference type="SUPFAM" id="SSF54928">
    <property type="entry name" value="RNA-binding domain, RBD"/>
    <property type="match status" value="1"/>
</dbReference>
<proteinExistence type="predicted"/>
<gene>
    <name evidence="3" type="ORF">UPYG_G00108500</name>
</gene>
<evidence type="ECO:0000313" key="3">
    <source>
        <dbReference type="EMBL" id="KAL0993475.1"/>
    </source>
</evidence>
<feature type="domain" description="RRM" evidence="2">
    <location>
        <begin position="34"/>
        <end position="119"/>
    </location>
</feature>
<protein>
    <recommendedName>
        <fullName evidence="2">RRM domain-containing protein</fullName>
    </recommendedName>
</protein>
<dbReference type="CDD" id="cd00590">
    <property type="entry name" value="RRM_SF"/>
    <property type="match status" value="1"/>
</dbReference>
<dbReference type="InterPro" id="IPR000504">
    <property type="entry name" value="RRM_dom"/>
</dbReference>